<evidence type="ECO:0000313" key="1">
    <source>
        <dbReference type="EMBL" id="KAI5081999.1"/>
    </source>
</evidence>
<comment type="caution">
    <text evidence="1">The sequence shown here is derived from an EMBL/GenBank/DDBJ whole genome shotgun (WGS) entry which is preliminary data.</text>
</comment>
<dbReference type="Proteomes" id="UP000886520">
    <property type="component" value="Chromosome 2"/>
</dbReference>
<dbReference type="AlphaFoldDB" id="A0A9D4ZNJ9"/>
<accession>A0A9D4ZNJ9</accession>
<evidence type="ECO:0000313" key="2">
    <source>
        <dbReference type="Proteomes" id="UP000886520"/>
    </source>
</evidence>
<keyword evidence="2" id="KW-1185">Reference proteome</keyword>
<protein>
    <submittedName>
        <fullName evidence="1">Uncharacterized protein</fullName>
    </submittedName>
</protein>
<sequence>MNATMEFGWCKLKVVIQLYVTHASLRNSKSAILVKTRWPDYSLCSSTNPNPNPNPYLDYPAEKALSKNVGDYQFDPYSAQSELNPNGSFVFVFRKRYICLY</sequence>
<name>A0A9D4ZNJ9_ADICA</name>
<dbReference type="EMBL" id="JABFUD020000003">
    <property type="protein sequence ID" value="KAI5081999.1"/>
    <property type="molecule type" value="Genomic_DNA"/>
</dbReference>
<organism evidence="1 2">
    <name type="scientific">Adiantum capillus-veneris</name>
    <name type="common">Maidenhair fern</name>
    <dbReference type="NCBI Taxonomy" id="13818"/>
    <lineage>
        <taxon>Eukaryota</taxon>
        <taxon>Viridiplantae</taxon>
        <taxon>Streptophyta</taxon>
        <taxon>Embryophyta</taxon>
        <taxon>Tracheophyta</taxon>
        <taxon>Polypodiopsida</taxon>
        <taxon>Polypodiidae</taxon>
        <taxon>Polypodiales</taxon>
        <taxon>Pteridineae</taxon>
        <taxon>Pteridaceae</taxon>
        <taxon>Vittarioideae</taxon>
        <taxon>Adiantum</taxon>
    </lineage>
</organism>
<reference evidence="1" key="1">
    <citation type="submission" date="2021-01" db="EMBL/GenBank/DDBJ databases">
        <title>Adiantum capillus-veneris genome.</title>
        <authorList>
            <person name="Fang Y."/>
            <person name="Liao Q."/>
        </authorList>
    </citation>
    <scope>NUCLEOTIDE SEQUENCE</scope>
    <source>
        <strain evidence="1">H3</strain>
        <tissue evidence="1">Leaf</tissue>
    </source>
</reference>
<proteinExistence type="predicted"/>
<gene>
    <name evidence="1" type="ORF">GOP47_0001742</name>
</gene>